<dbReference type="AlphaFoldDB" id="A0AAE0PPH7"/>
<sequence>MKILLFFTLCLISDGGVSKKVTGYSGGGVLIKC</sequence>
<comment type="caution">
    <text evidence="2">The sequence shown here is derived from an EMBL/GenBank/DDBJ whole genome shotgun (WGS) entry which is preliminary data.</text>
</comment>
<keyword evidence="1" id="KW-0732">Signal</keyword>
<accession>A0AAE0PPH7</accession>
<evidence type="ECO:0000256" key="1">
    <source>
        <dbReference type="SAM" id="SignalP"/>
    </source>
</evidence>
<feature type="signal peptide" evidence="1">
    <location>
        <begin position="1"/>
        <end position="18"/>
    </location>
</feature>
<gene>
    <name evidence="2" type="ORF">QTP70_021368</name>
</gene>
<evidence type="ECO:0000313" key="3">
    <source>
        <dbReference type="Proteomes" id="UP001274896"/>
    </source>
</evidence>
<protein>
    <submittedName>
        <fullName evidence="2">Uncharacterized protein</fullName>
    </submittedName>
</protein>
<name>A0AAE0PPH7_9TELE</name>
<evidence type="ECO:0000313" key="2">
    <source>
        <dbReference type="EMBL" id="KAK3505751.1"/>
    </source>
</evidence>
<keyword evidence="3" id="KW-1185">Reference proteome</keyword>
<reference evidence="2" key="1">
    <citation type="submission" date="2023-06" db="EMBL/GenBank/DDBJ databases">
        <title>Male Hemibagrus guttatus genome.</title>
        <authorList>
            <person name="Bian C."/>
        </authorList>
    </citation>
    <scope>NUCLEOTIDE SEQUENCE</scope>
    <source>
        <strain evidence="2">Male_cb2023</strain>
        <tissue evidence="2">Muscle</tissue>
    </source>
</reference>
<feature type="non-terminal residue" evidence="2">
    <location>
        <position position="1"/>
    </location>
</feature>
<feature type="chain" id="PRO_5042141950" evidence="1">
    <location>
        <begin position="19"/>
        <end position="33"/>
    </location>
</feature>
<dbReference type="EMBL" id="JAUCMX010000574">
    <property type="protein sequence ID" value="KAK3505751.1"/>
    <property type="molecule type" value="Genomic_DNA"/>
</dbReference>
<proteinExistence type="predicted"/>
<dbReference type="Proteomes" id="UP001274896">
    <property type="component" value="Unassembled WGS sequence"/>
</dbReference>
<organism evidence="2 3">
    <name type="scientific">Hemibagrus guttatus</name>
    <dbReference type="NCBI Taxonomy" id="175788"/>
    <lineage>
        <taxon>Eukaryota</taxon>
        <taxon>Metazoa</taxon>
        <taxon>Chordata</taxon>
        <taxon>Craniata</taxon>
        <taxon>Vertebrata</taxon>
        <taxon>Euteleostomi</taxon>
        <taxon>Actinopterygii</taxon>
        <taxon>Neopterygii</taxon>
        <taxon>Teleostei</taxon>
        <taxon>Ostariophysi</taxon>
        <taxon>Siluriformes</taxon>
        <taxon>Bagridae</taxon>
        <taxon>Hemibagrus</taxon>
    </lineage>
</organism>